<name>A0A0J9TNX4_PLAVI</name>
<protein>
    <recommendedName>
        <fullName evidence="4">Variable surface protein</fullName>
    </recommendedName>
</protein>
<organism evidence="2 3">
    <name type="scientific">Plasmodium vivax North Korean</name>
    <dbReference type="NCBI Taxonomy" id="1035514"/>
    <lineage>
        <taxon>Eukaryota</taxon>
        <taxon>Sar</taxon>
        <taxon>Alveolata</taxon>
        <taxon>Apicomplexa</taxon>
        <taxon>Aconoidasida</taxon>
        <taxon>Haemosporida</taxon>
        <taxon>Plasmodiidae</taxon>
        <taxon>Plasmodium</taxon>
        <taxon>Plasmodium (Plasmodium)</taxon>
    </lineage>
</organism>
<keyword evidence="1" id="KW-0812">Transmembrane</keyword>
<dbReference type="Proteomes" id="UP000053239">
    <property type="component" value="Unassembled WGS sequence"/>
</dbReference>
<evidence type="ECO:0000256" key="1">
    <source>
        <dbReference type="SAM" id="Phobius"/>
    </source>
</evidence>
<dbReference type="EMBL" id="KQ235607">
    <property type="protein sequence ID" value="KMZ96437.1"/>
    <property type="molecule type" value="Genomic_DNA"/>
</dbReference>
<evidence type="ECO:0008006" key="4">
    <source>
        <dbReference type="Google" id="ProtNLM"/>
    </source>
</evidence>
<keyword evidence="1" id="KW-0472">Membrane</keyword>
<keyword evidence="1" id="KW-1133">Transmembrane helix</keyword>
<feature type="transmembrane region" description="Helical" evidence="1">
    <location>
        <begin position="12"/>
        <end position="30"/>
    </location>
</feature>
<proteinExistence type="predicted"/>
<evidence type="ECO:0000313" key="2">
    <source>
        <dbReference type="EMBL" id="KMZ96437.1"/>
    </source>
</evidence>
<gene>
    <name evidence="2" type="ORF">PVNG_06145</name>
</gene>
<sequence>EIPKLIPDINYAFFFIYCTIFILSILYIFIKVVKYEKLKAGKGKMNRKEYICFCKEVFNIN</sequence>
<evidence type="ECO:0000313" key="3">
    <source>
        <dbReference type="Proteomes" id="UP000053239"/>
    </source>
</evidence>
<accession>A0A0J9TNX4</accession>
<dbReference type="AlphaFoldDB" id="A0A0J9TNX4"/>
<feature type="non-terminal residue" evidence="2">
    <location>
        <position position="1"/>
    </location>
</feature>
<reference evidence="2 3" key="1">
    <citation type="submission" date="2011-09" db="EMBL/GenBank/DDBJ databases">
        <title>The Genome Sequence of Plasmodium vivax North Korean.</title>
        <authorList>
            <consortium name="The Broad Institute Genome Sequencing Platform"/>
            <consortium name="The Broad Institute Genome Sequencing Center for Infectious Disease"/>
            <person name="Neafsey D."/>
            <person name="Carlton J."/>
            <person name="Barnwell J."/>
            <person name="Collins W."/>
            <person name="Escalante A."/>
            <person name="Mullikin J."/>
            <person name="Saul A."/>
            <person name="Guigo R."/>
            <person name="Camara F."/>
            <person name="Young S.K."/>
            <person name="Zeng Q."/>
            <person name="Gargeya S."/>
            <person name="Fitzgerald M."/>
            <person name="Haas B."/>
            <person name="Abouelleil A."/>
            <person name="Alvarado L."/>
            <person name="Arachchi H.M."/>
            <person name="Berlin A."/>
            <person name="Brown A."/>
            <person name="Chapman S.B."/>
            <person name="Chen Z."/>
            <person name="Dunbar C."/>
            <person name="Freedman E."/>
            <person name="Gearin G."/>
            <person name="Gellesch M."/>
            <person name="Goldberg J."/>
            <person name="Griggs A."/>
            <person name="Gujja S."/>
            <person name="Heiman D."/>
            <person name="Howarth C."/>
            <person name="Larson L."/>
            <person name="Lui A."/>
            <person name="MacDonald P.J.P."/>
            <person name="Montmayeur A."/>
            <person name="Murphy C."/>
            <person name="Neiman D."/>
            <person name="Pearson M."/>
            <person name="Priest M."/>
            <person name="Roberts A."/>
            <person name="Saif S."/>
            <person name="Shea T."/>
            <person name="Shenoy N."/>
            <person name="Sisk P."/>
            <person name="Stolte C."/>
            <person name="Sykes S."/>
            <person name="Wortman J."/>
            <person name="Nusbaum C."/>
            <person name="Birren B."/>
        </authorList>
    </citation>
    <scope>NUCLEOTIDE SEQUENCE [LARGE SCALE GENOMIC DNA]</scope>
    <source>
        <strain evidence="2 3">North Korean</strain>
    </source>
</reference>